<keyword evidence="1" id="KW-0812">Transmembrane</keyword>
<accession>A0A8S1TPP8</accession>
<dbReference type="Proteomes" id="UP000683925">
    <property type="component" value="Unassembled WGS sequence"/>
</dbReference>
<reference evidence="2" key="1">
    <citation type="submission" date="2021-01" db="EMBL/GenBank/DDBJ databases">
        <authorList>
            <consortium name="Genoscope - CEA"/>
            <person name="William W."/>
        </authorList>
    </citation>
    <scope>NUCLEOTIDE SEQUENCE</scope>
</reference>
<keyword evidence="3" id="KW-1185">Reference proteome</keyword>
<proteinExistence type="predicted"/>
<protein>
    <submittedName>
        <fullName evidence="2">Uncharacterized protein</fullName>
    </submittedName>
</protein>
<sequence>MNSDLLNHKTQYLYVFHCIQSIYIYIQGQFQFLFLTQFIIHKFQAHESMHKLNCKLKV</sequence>
<dbReference type="EMBL" id="CAJJDP010000027">
    <property type="protein sequence ID" value="CAD8153056.1"/>
    <property type="molecule type" value="Genomic_DNA"/>
</dbReference>
<evidence type="ECO:0000313" key="2">
    <source>
        <dbReference type="EMBL" id="CAD8153056.1"/>
    </source>
</evidence>
<gene>
    <name evidence="2" type="ORF">POCTA_138.1.T0270190</name>
</gene>
<evidence type="ECO:0000256" key="1">
    <source>
        <dbReference type="SAM" id="Phobius"/>
    </source>
</evidence>
<evidence type="ECO:0000313" key="3">
    <source>
        <dbReference type="Proteomes" id="UP000683925"/>
    </source>
</evidence>
<feature type="transmembrane region" description="Helical" evidence="1">
    <location>
        <begin position="12"/>
        <end position="35"/>
    </location>
</feature>
<name>A0A8S1TPP8_PAROT</name>
<keyword evidence="1" id="KW-0472">Membrane</keyword>
<comment type="caution">
    <text evidence="2">The sequence shown here is derived from an EMBL/GenBank/DDBJ whole genome shotgun (WGS) entry which is preliminary data.</text>
</comment>
<keyword evidence="1" id="KW-1133">Transmembrane helix</keyword>
<organism evidence="2 3">
    <name type="scientific">Paramecium octaurelia</name>
    <dbReference type="NCBI Taxonomy" id="43137"/>
    <lineage>
        <taxon>Eukaryota</taxon>
        <taxon>Sar</taxon>
        <taxon>Alveolata</taxon>
        <taxon>Ciliophora</taxon>
        <taxon>Intramacronucleata</taxon>
        <taxon>Oligohymenophorea</taxon>
        <taxon>Peniculida</taxon>
        <taxon>Parameciidae</taxon>
        <taxon>Paramecium</taxon>
    </lineage>
</organism>
<dbReference type="AlphaFoldDB" id="A0A8S1TPP8"/>